<keyword evidence="7 9" id="KW-0472">Membrane</keyword>
<dbReference type="EMBL" id="JYNV01000332">
    <property type="protein sequence ID" value="KZM18415.1"/>
    <property type="molecule type" value="Genomic_DNA"/>
</dbReference>
<comment type="similarity">
    <text evidence="2">Belongs to the major facilitator superfamily.</text>
</comment>
<feature type="transmembrane region" description="Helical" evidence="9">
    <location>
        <begin position="172"/>
        <end position="193"/>
    </location>
</feature>
<feature type="transmembrane region" description="Helical" evidence="9">
    <location>
        <begin position="205"/>
        <end position="226"/>
    </location>
</feature>
<dbReference type="PANTHER" id="PTHR23501:SF92">
    <property type="entry name" value="GLUTATHIONE EXCHANGER 1-RELATED"/>
    <property type="match status" value="1"/>
</dbReference>
<feature type="transmembrane region" description="Helical" evidence="9">
    <location>
        <begin position="422"/>
        <end position="442"/>
    </location>
</feature>
<feature type="transmembrane region" description="Helical" evidence="9">
    <location>
        <begin position="528"/>
        <end position="551"/>
    </location>
</feature>
<keyword evidence="11" id="KW-1185">Reference proteome</keyword>
<proteinExistence type="inferred from homology"/>
<gene>
    <name evidence="10" type="ORF">ST47_g10447</name>
</gene>
<evidence type="ECO:0000313" key="11">
    <source>
        <dbReference type="Proteomes" id="UP000076837"/>
    </source>
</evidence>
<feature type="transmembrane region" description="Helical" evidence="9">
    <location>
        <begin position="369"/>
        <end position="388"/>
    </location>
</feature>
<evidence type="ECO:0000313" key="10">
    <source>
        <dbReference type="EMBL" id="KZM18415.1"/>
    </source>
</evidence>
<evidence type="ECO:0000256" key="3">
    <source>
        <dbReference type="ARBA" id="ARBA00022448"/>
    </source>
</evidence>
<dbReference type="Gene3D" id="1.20.1250.20">
    <property type="entry name" value="MFS general substrate transporter like domains"/>
    <property type="match status" value="2"/>
</dbReference>
<dbReference type="InterPro" id="IPR011701">
    <property type="entry name" value="MFS"/>
</dbReference>
<evidence type="ECO:0000256" key="2">
    <source>
        <dbReference type="ARBA" id="ARBA00008335"/>
    </source>
</evidence>
<dbReference type="GO" id="GO:0005768">
    <property type="term" value="C:endosome"/>
    <property type="evidence" value="ECO:0007669"/>
    <property type="project" value="TreeGrafter"/>
</dbReference>
<dbReference type="FunFam" id="1.20.1250.20:FF:000197">
    <property type="entry name" value="Siderophore iron transporter 1"/>
    <property type="match status" value="1"/>
</dbReference>
<feature type="compositionally biased region" description="Polar residues" evidence="8">
    <location>
        <begin position="580"/>
        <end position="590"/>
    </location>
</feature>
<keyword evidence="3" id="KW-0813">Transport</keyword>
<feature type="transmembrane region" description="Helical" evidence="9">
    <location>
        <begin position="330"/>
        <end position="349"/>
    </location>
</feature>
<accession>A0A162VEZ6</accession>
<dbReference type="GO" id="GO:0015343">
    <property type="term" value="F:siderophore-iron transmembrane transporter activity"/>
    <property type="evidence" value="ECO:0007669"/>
    <property type="project" value="TreeGrafter"/>
</dbReference>
<evidence type="ECO:0000256" key="7">
    <source>
        <dbReference type="ARBA" id="ARBA00023136"/>
    </source>
</evidence>
<comment type="subcellular location">
    <subcellularLocation>
        <location evidence="1">Endomembrane system</location>
        <topology evidence="1">Multi-pass membrane protein</topology>
    </subcellularLocation>
</comment>
<feature type="transmembrane region" description="Helical" evidence="9">
    <location>
        <begin position="74"/>
        <end position="95"/>
    </location>
</feature>
<dbReference type="GO" id="GO:0005774">
    <property type="term" value="C:vacuolar membrane"/>
    <property type="evidence" value="ECO:0007669"/>
    <property type="project" value="TreeGrafter"/>
</dbReference>
<keyword evidence="6" id="KW-0406">Ion transport</keyword>
<dbReference type="SUPFAM" id="SSF103473">
    <property type="entry name" value="MFS general substrate transporter"/>
    <property type="match status" value="1"/>
</dbReference>
<evidence type="ECO:0000256" key="1">
    <source>
        <dbReference type="ARBA" id="ARBA00004127"/>
    </source>
</evidence>
<keyword evidence="5 9" id="KW-1133">Transmembrane helix</keyword>
<organism evidence="10 11">
    <name type="scientific">Didymella rabiei</name>
    <name type="common">Chickpea ascochyta blight fungus</name>
    <name type="synonym">Mycosphaerella rabiei</name>
    <dbReference type="NCBI Taxonomy" id="5454"/>
    <lineage>
        <taxon>Eukaryota</taxon>
        <taxon>Fungi</taxon>
        <taxon>Dikarya</taxon>
        <taxon>Ascomycota</taxon>
        <taxon>Pezizomycotina</taxon>
        <taxon>Dothideomycetes</taxon>
        <taxon>Pleosporomycetidae</taxon>
        <taxon>Pleosporales</taxon>
        <taxon>Pleosporineae</taxon>
        <taxon>Didymellaceae</taxon>
        <taxon>Ascochyta</taxon>
    </lineage>
</organism>
<feature type="transmembrane region" description="Helical" evidence="9">
    <location>
        <begin position="261"/>
        <end position="281"/>
    </location>
</feature>
<sequence length="599" mass="65596">MAETEEKVSPSLHYSDGEQNGRASIDTISPGVARIEATAEHLTSANRAWILFGVLLIAWAYGLDSTLRVAFQPIAVNALNAHSLLATVTVVRAVIGAAAQPTAAKIADVFGRIEVLLVSVVFYVLGTAIEASANSPATFAVGSCFYQIGYTIAVLIVEVIVADTTSLRSRLLFSYIPAAPFIVNTWIGGEVLVVVRGSTAWRYGFWIWCIAFPICVLPLLGSLWWVSYKAKRAGDLQHCKTPFQEHGGWELTKALFWQLDAIGILLTICVFGFLLVPLTIADGPDASWGSPKIVAPLVIGVLCIPVWIRWETIAPHPMVPFYLLKDRAVWGALAIAFFLMFSWGCQGDYLFSVLRVAFNQSEKSANRIAALYSFCSTLTGIFVGMIVYRVRRLKPFILFGTCLFMVAFGLMIHYRGGVGTRAGIIGAQMLLGIAGGFFPYAAQASIQAATSHEHVAVITGLYLATYNVGNALGNAMSGVIMSQVLSVQLKSRLSKEVADAWYDRPLDRIQQFPPGTAERDAVIEAYKYFQRVVCIIGASACLGLIIFAFCIRNPRLPDTQSLPYEELPQREVDADKGYEMSQSPEQQRSYLNCVPVERQ</sequence>
<feature type="transmembrane region" description="Helical" evidence="9">
    <location>
        <begin position="139"/>
        <end position="160"/>
    </location>
</feature>
<comment type="caution">
    <text evidence="10">The sequence shown here is derived from an EMBL/GenBank/DDBJ whole genome shotgun (WGS) entry which is preliminary data.</text>
</comment>
<feature type="transmembrane region" description="Helical" evidence="9">
    <location>
        <begin position="293"/>
        <end position="310"/>
    </location>
</feature>
<reference evidence="10 11" key="1">
    <citation type="journal article" date="2016" name="Sci. Rep.">
        <title>Draft genome sequencing and secretome analysis of fungal phytopathogen Ascochyta rabiei provides insight into the necrotrophic effector repertoire.</title>
        <authorList>
            <person name="Verma S."/>
            <person name="Gazara R.K."/>
            <person name="Nizam S."/>
            <person name="Parween S."/>
            <person name="Chattopadhyay D."/>
            <person name="Verma P.K."/>
        </authorList>
    </citation>
    <scope>NUCLEOTIDE SEQUENCE [LARGE SCALE GENOMIC DNA]</scope>
    <source>
        <strain evidence="10 11">ArDII</strain>
    </source>
</reference>
<evidence type="ECO:0000256" key="6">
    <source>
        <dbReference type="ARBA" id="ARBA00023065"/>
    </source>
</evidence>
<dbReference type="GO" id="GO:0005886">
    <property type="term" value="C:plasma membrane"/>
    <property type="evidence" value="ECO:0007669"/>
    <property type="project" value="TreeGrafter"/>
</dbReference>
<protein>
    <submittedName>
        <fullName evidence="10">Transmembrane transport</fullName>
    </submittedName>
</protein>
<evidence type="ECO:0000256" key="4">
    <source>
        <dbReference type="ARBA" id="ARBA00022692"/>
    </source>
</evidence>
<feature type="region of interest" description="Disordered" evidence="8">
    <location>
        <begin position="573"/>
        <end position="599"/>
    </location>
</feature>
<feature type="transmembrane region" description="Helical" evidence="9">
    <location>
        <begin position="395"/>
        <end position="416"/>
    </location>
</feature>
<feature type="transmembrane region" description="Helical" evidence="9">
    <location>
        <begin position="454"/>
        <end position="472"/>
    </location>
</feature>
<dbReference type="InterPro" id="IPR036259">
    <property type="entry name" value="MFS_trans_sf"/>
</dbReference>
<name>A0A162VEZ6_DIDRA</name>
<dbReference type="AlphaFoldDB" id="A0A162VEZ6"/>
<keyword evidence="4 9" id="KW-0812">Transmembrane</keyword>
<evidence type="ECO:0000256" key="9">
    <source>
        <dbReference type="SAM" id="Phobius"/>
    </source>
</evidence>
<feature type="transmembrane region" description="Helical" evidence="9">
    <location>
        <begin position="44"/>
        <end position="62"/>
    </location>
</feature>
<evidence type="ECO:0000256" key="8">
    <source>
        <dbReference type="SAM" id="MobiDB-lite"/>
    </source>
</evidence>
<feature type="region of interest" description="Disordered" evidence="8">
    <location>
        <begin position="1"/>
        <end position="23"/>
    </location>
</feature>
<dbReference type="Pfam" id="PF07690">
    <property type="entry name" value="MFS_1"/>
    <property type="match status" value="1"/>
</dbReference>
<feature type="transmembrane region" description="Helical" evidence="9">
    <location>
        <begin position="115"/>
        <end position="133"/>
    </location>
</feature>
<dbReference type="PANTHER" id="PTHR23501">
    <property type="entry name" value="MAJOR FACILITATOR SUPERFAMILY"/>
    <property type="match status" value="1"/>
</dbReference>
<evidence type="ECO:0000256" key="5">
    <source>
        <dbReference type="ARBA" id="ARBA00022989"/>
    </source>
</evidence>
<dbReference type="OrthoDB" id="2241241at2759"/>
<dbReference type="Proteomes" id="UP000076837">
    <property type="component" value="Unassembled WGS sequence"/>
</dbReference>